<name>A0A066X886_COLSU</name>
<organism evidence="2 3">
    <name type="scientific">Colletotrichum sublineola</name>
    <name type="common">Sorghum anthracnose fungus</name>
    <dbReference type="NCBI Taxonomy" id="1173701"/>
    <lineage>
        <taxon>Eukaryota</taxon>
        <taxon>Fungi</taxon>
        <taxon>Dikarya</taxon>
        <taxon>Ascomycota</taxon>
        <taxon>Pezizomycotina</taxon>
        <taxon>Sordariomycetes</taxon>
        <taxon>Hypocreomycetidae</taxon>
        <taxon>Glomerellales</taxon>
        <taxon>Glomerellaceae</taxon>
        <taxon>Colletotrichum</taxon>
        <taxon>Colletotrichum graminicola species complex</taxon>
    </lineage>
</organism>
<proteinExistence type="predicted"/>
<dbReference type="Proteomes" id="UP000027238">
    <property type="component" value="Unassembled WGS sequence"/>
</dbReference>
<dbReference type="OMA" id="YKFGVPE"/>
<dbReference type="EMBL" id="JMSE01001037">
    <property type="protein sequence ID" value="KDN65373.1"/>
    <property type="molecule type" value="Genomic_DNA"/>
</dbReference>
<accession>A0A066X886</accession>
<gene>
    <name evidence="2" type="ORF">CSUB01_07266</name>
</gene>
<evidence type="ECO:0000313" key="2">
    <source>
        <dbReference type="EMBL" id="KDN65373.1"/>
    </source>
</evidence>
<feature type="region of interest" description="Disordered" evidence="1">
    <location>
        <begin position="33"/>
        <end position="56"/>
    </location>
</feature>
<keyword evidence="3" id="KW-1185">Reference proteome</keyword>
<dbReference type="OrthoDB" id="4846786at2759"/>
<feature type="region of interest" description="Disordered" evidence="1">
    <location>
        <begin position="117"/>
        <end position="165"/>
    </location>
</feature>
<protein>
    <submittedName>
        <fullName evidence="2">Uncharacterized protein</fullName>
    </submittedName>
</protein>
<evidence type="ECO:0000313" key="3">
    <source>
        <dbReference type="Proteomes" id="UP000027238"/>
    </source>
</evidence>
<sequence length="165" mass="18383">MCCRRRRAARQAWLEQRAAGEGKCGRGCAWGTGPGPDGPLPRPPFMGGGPAFHRWRDAPRNDALQEPLRYQQATIPRNEPATRDTEKGTPAVEPEAGRVHFTSGPFGWWRNALGTDVNREPKSESTMSLPPRYKFGVPEVPQWPDDKATAKRESLPPDYNAATKY</sequence>
<dbReference type="eggNOG" id="ENOG502T4BZ">
    <property type="taxonomic scope" value="Eukaryota"/>
</dbReference>
<feature type="compositionally biased region" description="Basic and acidic residues" evidence="1">
    <location>
        <begin position="144"/>
        <end position="155"/>
    </location>
</feature>
<dbReference type="AlphaFoldDB" id="A0A066X886"/>
<evidence type="ECO:0000256" key="1">
    <source>
        <dbReference type="SAM" id="MobiDB-lite"/>
    </source>
</evidence>
<dbReference type="HOGENOM" id="CLU_1686449_0_0_1"/>
<comment type="caution">
    <text evidence="2">The sequence shown here is derived from an EMBL/GenBank/DDBJ whole genome shotgun (WGS) entry which is preliminary data.</text>
</comment>
<feature type="region of interest" description="Disordered" evidence="1">
    <location>
        <begin position="69"/>
        <end position="105"/>
    </location>
</feature>
<reference evidence="3" key="1">
    <citation type="journal article" date="2014" name="Genome Announc.">
        <title>Draft genome sequence of Colletotrichum sublineola, a destructive pathogen of cultivated sorghum.</title>
        <authorList>
            <person name="Baroncelli R."/>
            <person name="Sanz-Martin J.M."/>
            <person name="Rech G.E."/>
            <person name="Sukno S.A."/>
            <person name="Thon M.R."/>
        </authorList>
    </citation>
    <scope>NUCLEOTIDE SEQUENCE [LARGE SCALE GENOMIC DNA]</scope>
    <source>
        <strain evidence="3">TX430BB</strain>
    </source>
</reference>